<reference evidence="4" key="1">
    <citation type="submission" date="2018-08" db="EMBL/GenBank/DDBJ databases">
        <title>Mucilaginibacter sp. MYSH2.</title>
        <authorList>
            <person name="Seo T."/>
        </authorList>
    </citation>
    <scope>NUCLEOTIDE SEQUENCE [LARGE SCALE GENOMIC DNA]</scope>
    <source>
        <strain evidence="4">KIRAN</strain>
    </source>
</reference>
<dbReference type="Proteomes" id="UP000266005">
    <property type="component" value="Unassembled WGS sequence"/>
</dbReference>
<evidence type="ECO:0000313" key="3">
    <source>
        <dbReference type="EMBL" id="RIJ42778.1"/>
    </source>
</evidence>
<dbReference type="PANTHER" id="PTHR11138">
    <property type="entry name" value="METHIONYL-TRNA FORMYLTRANSFERASE"/>
    <property type="match status" value="1"/>
</dbReference>
<dbReference type="GO" id="GO:0004479">
    <property type="term" value="F:methionyl-tRNA formyltransferase activity"/>
    <property type="evidence" value="ECO:0007669"/>
    <property type="project" value="TreeGrafter"/>
</dbReference>
<dbReference type="InterPro" id="IPR002376">
    <property type="entry name" value="Formyl_transf_N"/>
</dbReference>
<organism evidence="3 4">
    <name type="scientific">Pontibacter oryzae</name>
    <dbReference type="NCBI Taxonomy" id="2304593"/>
    <lineage>
        <taxon>Bacteria</taxon>
        <taxon>Pseudomonadati</taxon>
        <taxon>Bacteroidota</taxon>
        <taxon>Cytophagia</taxon>
        <taxon>Cytophagales</taxon>
        <taxon>Hymenobacteraceae</taxon>
        <taxon>Pontibacter</taxon>
    </lineage>
</organism>
<dbReference type="Pfam" id="PF00551">
    <property type="entry name" value="Formyl_trans_N"/>
    <property type="match status" value="1"/>
</dbReference>
<evidence type="ECO:0000259" key="1">
    <source>
        <dbReference type="Pfam" id="PF00551"/>
    </source>
</evidence>
<dbReference type="OrthoDB" id="9806170at2"/>
<name>A0A399SHN2_9BACT</name>
<dbReference type="SUPFAM" id="SSF53328">
    <property type="entry name" value="Formyltransferase"/>
    <property type="match status" value="1"/>
</dbReference>
<accession>A0A399SHN2</accession>
<dbReference type="Pfam" id="PF18216">
    <property type="entry name" value="N_formyltrans_C"/>
    <property type="match status" value="1"/>
</dbReference>
<feature type="domain" description="Formyl transferase N-terminal" evidence="1">
    <location>
        <begin position="68"/>
        <end position="162"/>
    </location>
</feature>
<protein>
    <submittedName>
        <fullName evidence="3">dTDP-4-amino-4,6-dideoxyglucose formyltransferase</fullName>
    </submittedName>
</protein>
<dbReference type="AlphaFoldDB" id="A0A399SHN2"/>
<proteinExistence type="predicted"/>
<dbReference type="NCBIfam" id="NF005755">
    <property type="entry name" value="PRK07579.1"/>
    <property type="match status" value="1"/>
</dbReference>
<dbReference type="EMBL" id="QWGE01000001">
    <property type="protein sequence ID" value="RIJ42778.1"/>
    <property type="molecule type" value="Genomic_DNA"/>
</dbReference>
<comment type="caution">
    <text evidence="3">The sequence shown here is derived from an EMBL/GenBank/DDBJ whole genome shotgun (WGS) entry which is preliminary data.</text>
</comment>
<dbReference type="InterPro" id="IPR036477">
    <property type="entry name" value="Formyl_transf_N_sf"/>
</dbReference>
<evidence type="ECO:0000259" key="2">
    <source>
        <dbReference type="Pfam" id="PF18216"/>
    </source>
</evidence>
<sequence>MVKKVLVVSDNQHILKSFDSIAKKSADKIDIQYAISPSSNLEDFTGLGEITVINLKSEQRVSEIIAIYDLVISAHCKQLFPAVLVNSVRCINIHPGYNPINRGWYPQVFAIIHKIPVGATIHEMDEELDNGAIIAREIVPQYSWDTSLTLYNRVVKKELELLEKHFTEIINGNYNKIRPEEKGNLYLKKDFNNFLLLDLEQKGTMEEILDKLRALTHGTYKNAYYIDKQTGKKVFVSLQLIVDE</sequence>
<dbReference type="GO" id="GO:0005829">
    <property type="term" value="C:cytosol"/>
    <property type="evidence" value="ECO:0007669"/>
    <property type="project" value="TreeGrafter"/>
</dbReference>
<dbReference type="PANTHER" id="PTHR11138:SF5">
    <property type="entry name" value="METHIONYL-TRNA FORMYLTRANSFERASE, MITOCHONDRIAL"/>
    <property type="match status" value="1"/>
</dbReference>
<dbReference type="Gene3D" id="3.40.50.170">
    <property type="entry name" value="Formyl transferase, N-terminal domain"/>
    <property type="match status" value="1"/>
</dbReference>
<gene>
    <name evidence="3" type="ORF">D1627_02715</name>
</gene>
<keyword evidence="3" id="KW-0808">Transferase</keyword>
<dbReference type="RefSeq" id="WP_119430660.1">
    <property type="nucleotide sequence ID" value="NZ_QWGE01000001.1"/>
</dbReference>
<evidence type="ECO:0000313" key="4">
    <source>
        <dbReference type="Proteomes" id="UP000266005"/>
    </source>
</evidence>
<keyword evidence="4" id="KW-1185">Reference proteome</keyword>
<feature type="domain" description="N-formyltransferase dimerization C-terminal" evidence="2">
    <location>
        <begin position="190"/>
        <end position="240"/>
    </location>
</feature>
<dbReference type="InterPro" id="IPR040660">
    <property type="entry name" value="N_formyltrans_C"/>
</dbReference>